<organism evidence="2 3">
    <name type="scientific">Petromyces alliaceus</name>
    <name type="common">Aspergillus alliaceus</name>
    <dbReference type="NCBI Taxonomy" id="209559"/>
    <lineage>
        <taxon>Eukaryota</taxon>
        <taxon>Fungi</taxon>
        <taxon>Dikarya</taxon>
        <taxon>Ascomycota</taxon>
        <taxon>Pezizomycotina</taxon>
        <taxon>Eurotiomycetes</taxon>
        <taxon>Eurotiomycetidae</taxon>
        <taxon>Eurotiales</taxon>
        <taxon>Aspergillaceae</taxon>
        <taxon>Aspergillus</taxon>
        <taxon>Aspergillus subgen. Circumdati</taxon>
    </lineage>
</organism>
<name>A0A8H6A265_PETAA</name>
<evidence type="ECO:0000313" key="2">
    <source>
        <dbReference type="EMBL" id="KAF5858739.1"/>
    </source>
</evidence>
<feature type="region of interest" description="Disordered" evidence="1">
    <location>
        <begin position="114"/>
        <end position="137"/>
    </location>
</feature>
<evidence type="ECO:0000313" key="3">
    <source>
        <dbReference type="Proteomes" id="UP000541154"/>
    </source>
</evidence>
<proteinExistence type="predicted"/>
<sequence>MVGGRLLPGQRIGVNAALLNALLGHLLGGPHEPLLGLAELVAEVVDFGLLLGDRHLALPKRGGDGPHVPRRTFGDILRATRSFPTGQAVLEDLIRPLGSDRLVVAPVGVPHRTGDVPGCREQQPMTGRHPADKWQKQSTSTHCCQGAIQRYAPVHHGGDQTAEPTLDPGTEDFPVTGDICGADYGPEDDHRTGYQGMQTLLGLRQRGGLQPAAYPEAVNIDRVEVAMDDSGGLQILHPAASAQAH</sequence>
<dbReference type="Proteomes" id="UP000541154">
    <property type="component" value="Unassembled WGS sequence"/>
</dbReference>
<keyword evidence="3" id="KW-1185">Reference proteome</keyword>
<dbReference type="EMBL" id="SPNV01000193">
    <property type="protein sequence ID" value="KAF5858739.1"/>
    <property type="molecule type" value="Genomic_DNA"/>
</dbReference>
<gene>
    <name evidence="2" type="ORF">ETB97_003848</name>
</gene>
<comment type="caution">
    <text evidence="2">The sequence shown here is derived from an EMBL/GenBank/DDBJ whole genome shotgun (WGS) entry which is preliminary data.</text>
</comment>
<dbReference type="AlphaFoldDB" id="A0A8H6A265"/>
<accession>A0A8H6A265</accession>
<evidence type="ECO:0000256" key="1">
    <source>
        <dbReference type="SAM" id="MobiDB-lite"/>
    </source>
</evidence>
<protein>
    <submittedName>
        <fullName evidence="2">Uncharacterized protein</fullName>
    </submittedName>
</protein>
<reference evidence="2 3" key="1">
    <citation type="submission" date="2019-04" db="EMBL/GenBank/DDBJ databases">
        <title>Aspergillus burnettii sp. nov., novel species from soil in southeast Queensland.</title>
        <authorList>
            <person name="Gilchrist C.L.M."/>
            <person name="Pitt J.I."/>
            <person name="Lange L."/>
            <person name="Lacey H.J."/>
            <person name="Vuong D."/>
            <person name="Midgley D.J."/>
            <person name="Greenfield P."/>
            <person name="Bradbury M."/>
            <person name="Lacey E."/>
            <person name="Busk P.K."/>
            <person name="Pilgaard B."/>
            <person name="Chooi Y.H."/>
            <person name="Piggott A.M."/>
        </authorList>
    </citation>
    <scope>NUCLEOTIDE SEQUENCE [LARGE SCALE GENOMIC DNA]</scope>
    <source>
        <strain evidence="2 3">FRR 5400</strain>
    </source>
</reference>